<comment type="caution">
    <text evidence="1">The sequence shown here is derived from an EMBL/GenBank/DDBJ whole genome shotgun (WGS) entry which is preliminary data.</text>
</comment>
<organism evidence="1 2">
    <name type="scientific">Thalictrum thalictroides</name>
    <name type="common">Rue-anemone</name>
    <name type="synonym">Anemone thalictroides</name>
    <dbReference type="NCBI Taxonomy" id="46969"/>
    <lineage>
        <taxon>Eukaryota</taxon>
        <taxon>Viridiplantae</taxon>
        <taxon>Streptophyta</taxon>
        <taxon>Embryophyta</taxon>
        <taxon>Tracheophyta</taxon>
        <taxon>Spermatophyta</taxon>
        <taxon>Magnoliopsida</taxon>
        <taxon>Ranunculales</taxon>
        <taxon>Ranunculaceae</taxon>
        <taxon>Thalictroideae</taxon>
        <taxon>Thalictrum</taxon>
    </lineage>
</organism>
<accession>A0A7J6X1F6</accession>
<dbReference type="EMBL" id="JABWDY010006630">
    <property type="protein sequence ID" value="KAF5203551.1"/>
    <property type="molecule type" value="Genomic_DNA"/>
</dbReference>
<protein>
    <submittedName>
        <fullName evidence="1">Separase</fullName>
    </submittedName>
</protein>
<proteinExistence type="predicted"/>
<dbReference type="PANTHER" id="PTHR12792:SF0">
    <property type="entry name" value="SEPARIN"/>
    <property type="match status" value="1"/>
</dbReference>
<dbReference type="OrthoDB" id="692727at2759"/>
<dbReference type="GO" id="GO:0051307">
    <property type="term" value="P:meiotic chromosome separation"/>
    <property type="evidence" value="ECO:0007669"/>
    <property type="project" value="TreeGrafter"/>
</dbReference>
<dbReference type="AlphaFoldDB" id="A0A7J6X1F6"/>
<sequence length="173" mass="19025">MDCSSGCLSFMGSYNPQGVFLSYLPVGTPAIVANLWEVTDKDIDRFGKAMLCAWLLERSTSGFNPRNLVEEFESMNIASSEENGARDVSRSRRFGSGSISSTLKNTRCYRPKIGSFMSQAREACVLPVLIGASPVCYGVPTADYFEKHSSVAYFPHLLPILPTCTTILYYSST</sequence>
<keyword evidence="2" id="KW-1185">Reference proteome</keyword>
<gene>
    <name evidence="1" type="ORF">FRX31_006863</name>
</gene>
<evidence type="ECO:0000313" key="2">
    <source>
        <dbReference type="Proteomes" id="UP000554482"/>
    </source>
</evidence>
<reference evidence="1 2" key="1">
    <citation type="submission" date="2020-06" db="EMBL/GenBank/DDBJ databases">
        <title>Transcriptomic and genomic resources for Thalictrum thalictroides and T. hernandezii: Facilitating candidate gene discovery in an emerging model plant lineage.</title>
        <authorList>
            <person name="Arias T."/>
            <person name="Riano-Pachon D.M."/>
            <person name="Di Stilio V.S."/>
        </authorList>
    </citation>
    <scope>NUCLEOTIDE SEQUENCE [LARGE SCALE GENOMIC DNA]</scope>
    <source>
        <strain evidence="2">cv. WT478/WT964</strain>
        <tissue evidence="1">Leaves</tissue>
    </source>
</reference>
<dbReference type="GO" id="GO:0005634">
    <property type="term" value="C:nucleus"/>
    <property type="evidence" value="ECO:0007669"/>
    <property type="project" value="InterPro"/>
</dbReference>
<dbReference type="GO" id="GO:0072686">
    <property type="term" value="C:mitotic spindle"/>
    <property type="evidence" value="ECO:0007669"/>
    <property type="project" value="TreeGrafter"/>
</dbReference>
<name>A0A7J6X1F6_THATH</name>
<dbReference type="GO" id="GO:0005737">
    <property type="term" value="C:cytoplasm"/>
    <property type="evidence" value="ECO:0007669"/>
    <property type="project" value="TreeGrafter"/>
</dbReference>
<dbReference type="Pfam" id="PF03568">
    <property type="entry name" value="Separin_C"/>
    <property type="match status" value="1"/>
</dbReference>
<evidence type="ECO:0000313" key="1">
    <source>
        <dbReference type="EMBL" id="KAF5203551.1"/>
    </source>
</evidence>
<dbReference type="InterPro" id="IPR005314">
    <property type="entry name" value="Peptidase_C50"/>
</dbReference>
<dbReference type="GO" id="GO:0006508">
    <property type="term" value="P:proteolysis"/>
    <property type="evidence" value="ECO:0007669"/>
    <property type="project" value="InterPro"/>
</dbReference>
<dbReference type="PANTHER" id="PTHR12792">
    <property type="entry name" value="EXTRA SPINDLE POLES 1-RELATED"/>
    <property type="match status" value="1"/>
</dbReference>
<dbReference type="GO" id="GO:0004197">
    <property type="term" value="F:cysteine-type endopeptidase activity"/>
    <property type="evidence" value="ECO:0007669"/>
    <property type="project" value="InterPro"/>
</dbReference>
<dbReference type="Proteomes" id="UP000554482">
    <property type="component" value="Unassembled WGS sequence"/>
</dbReference>